<feature type="region of interest" description="Disordered" evidence="1">
    <location>
        <begin position="104"/>
        <end position="129"/>
    </location>
</feature>
<sequence length="129" mass="14699">MMTLVSINQQEQIDDLIFLKVGESTWENNSKIEEEQLCEYRDCTNLGDEEDNYCNERAREDVNNMGLSVVGLSMADQVRGKKENGGNEVVLGLEEVMDQSMVHTKRPDGGTELNNFDDQMDRVESRGEF</sequence>
<gene>
    <name evidence="2" type="ORF">J1N35_040820</name>
</gene>
<evidence type="ECO:0000256" key="1">
    <source>
        <dbReference type="SAM" id="MobiDB-lite"/>
    </source>
</evidence>
<protein>
    <submittedName>
        <fullName evidence="2">Uncharacterized protein</fullName>
    </submittedName>
</protein>
<reference evidence="2 3" key="1">
    <citation type="journal article" date="2021" name="Plant Biotechnol. J.">
        <title>Multi-omics assisted identification of the key and species-specific regulatory components of drought-tolerant mechanisms in Gossypium stocksii.</title>
        <authorList>
            <person name="Yu D."/>
            <person name="Ke L."/>
            <person name="Zhang D."/>
            <person name="Wu Y."/>
            <person name="Sun Y."/>
            <person name="Mei J."/>
            <person name="Sun J."/>
            <person name="Sun Y."/>
        </authorList>
    </citation>
    <scope>NUCLEOTIDE SEQUENCE [LARGE SCALE GENOMIC DNA]</scope>
    <source>
        <strain evidence="3">cv. E1</strain>
        <tissue evidence="2">Leaf</tissue>
    </source>
</reference>
<evidence type="ECO:0000313" key="2">
    <source>
        <dbReference type="EMBL" id="KAH1039077.1"/>
    </source>
</evidence>
<feature type="compositionally biased region" description="Basic and acidic residues" evidence="1">
    <location>
        <begin position="119"/>
        <end position="129"/>
    </location>
</feature>
<dbReference type="EMBL" id="JAIQCV010000012">
    <property type="protein sequence ID" value="KAH1039077.1"/>
    <property type="molecule type" value="Genomic_DNA"/>
</dbReference>
<comment type="caution">
    <text evidence="2">The sequence shown here is derived from an EMBL/GenBank/DDBJ whole genome shotgun (WGS) entry which is preliminary data.</text>
</comment>
<dbReference type="Proteomes" id="UP000828251">
    <property type="component" value="Unassembled WGS sequence"/>
</dbReference>
<accession>A0A9D3UEB4</accession>
<organism evidence="2 3">
    <name type="scientific">Gossypium stocksii</name>
    <dbReference type="NCBI Taxonomy" id="47602"/>
    <lineage>
        <taxon>Eukaryota</taxon>
        <taxon>Viridiplantae</taxon>
        <taxon>Streptophyta</taxon>
        <taxon>Embryophyta</taxon>
        <taxon>Tracheophyta</taxon>
        <taxon>Spermatophyta</taxon>
        <taxon>Magnoliopsida</taxon>
        <taxon>eudicotyledons</taxon>
        <taxon>Gunneridae</taxon>
        <taxon>Pentapetalae</taxon>
        <taxon>rosids</taxon>
        <taxon>malvids</taxon>
        <taxon>Malvales</taxon>
        <taxon>Malvaceae</taxon>
        <taxon>Malvoideae</taxon>
        <taxon>Gossypium</taxon>
    </lineage>
</organism>
<evidence type="ECO:0000313" key="3">
    <source>
        <dbReference type="Proteomes" id="UP000828251"/>
    </source>
</evidence>
<keyword evidence="3" id="KW-1185">Reference proteome</keyword>
<dbReference type="AlphaFoldDB" id="A0A9D3UEB4"/>
<proteinExistence type="predicted"/>
<name>A0A9D3UEB4_9ROSI</name>